<dbReference type="EMBL" id="JAGTTL010000008">
    <property type="protein sequence ID" value="KAK6319041.1"/>
    <property type="molecule type" value="Genomic_DNA"/>
</dbReference>
<name>A0AAN8R055_9TELE</name>
<evidence type="ECO:0000313" key="1">
    <source>
        <dbReference type="EMBL" id="KAK6319041.1"/>
    </source>
</evidence>
<reference evidence="1 2" key="1">
    <citation type="submission" date="2021-04" db="EMBL/GenBank/DDBJ databases">
        <authorList>
            <person name="De Guttry C."/>
            <person name="Zahm M."/>
            <person name="Klopp C."/>
            <person name="Cabau C."/>
            <person name="Louis A."/>
            <person name="Berthelot C."/>
            <person name="Parey E."/>
            <person name="Roest Crollius H."/>
            <person name="Montfort J."/>
            <person name="Robinson-Rechavi M."/>
            <person name="Bucao C."/>
            <person name="Bouchez O."/>
            <person name="Gislard M."/>
            <person name="Lluch J."/>
            <person name="Milhes M."/>
            <person name="Lampietro C."/>
            <person name="Lopez Roques C."/>
            <person name="Donnadieu C."/>
            <person name="Braasch I."/>
            <person name="Desvignes T."/>
            <person name="Postlethwait J."/>
            <person name="Bobe J."/>
            <person name="Wedekind C."/>
            <person name="Guiguen Y."/>
        </authorList>
    </citation>
    <scope>NUCLEOTIDE SEQUENCE [LARGE SCALE GENOMIC DNA]</scope>
    <source>
        <strain evidence="1">Cs_M1</strain>
        <tissue evidence="1">Blood</tissue>
    </source>
</reference>
<protein>
    <submittedName>
        <fullName evidence="1">Uncharacterized protein</fullName>
    </submittedName>
</protein>
<dbReference type="Proteomes" id="UP001356427">
    <property type="component" value="Unassembled WGS sequence"/>
</dbReference>
<keyword evidence="2" id="KW-1185">Reference proteome</keyword>
<accession>A0AAN8R055</accession>
<gene>
    <name evidence="1" type="ORF">J4Q44_G00102520</name>
</gene>
<dbReference type="AlphaFoldDB" id="A0AAN8R055"/>
<sequence>MSVDLTVLVVCIFPHIHSRHVSIDPRSIRQKQCPKKKNCDICNGRCMRHFLKLKYIFICSTVSLLQQMMMETVFFE</sequence>
<organism evidence="1 2">
    <name type="scientific">Coregonus suidteri</name>
    <dbReference type="NCBI Taxonomy" id="861788"/>
    <lineage>
        <taxon>Eukaryota</taxon>
        <taxon>Metazoa</taxon>
        <taxon>Chordata</taxon>
        <taxon>Craniata</taxon>
        <taxon>Vertebrata</taxon>
        <taxon>Euteleostomi</taxon>
        <taxon>Actinopterygii</taxon>
        <taxon>Neopterygii</taxon>
        <taxon>Teleostei</taxon>
        <taxon>Protacanthopterygii</taxon>
        <taxon>Salmoniformes</taxon>
        <taxon>Salmonidae</taxon>
        <taxon>Coregoninae</taxon>
        <taxon>Coregonus</taxon>
    </lineage>
</organism>
<comment type="caution">
    <text evidence="1">The sequence shown here is derived from an EMBL/GenBank/DDBJ whole genome shotgun (WGS) entry which is preliminary data.</text>
</comment>
<proteinExistence type="predicted"/>
<evidence type="ECO:0000313" key="2">
    <source>
        <dbReference type="Proteomes" id="UP001356427"/>
    </source>
</evidence>